<dbReference type="RefSeq" id="WP_230559375.1">
    <property type="nucleotide sequence ID" value="NZ_JAJITC010000001.1"/>
</dbReference>
<reference evidence="1 2" key="1">
    <citation type="submission" date="2021-11" db="EMBL/GenBank/DDBJ databases">
        <authorList>
            <person name="Oh E.-T."/>
            <person name="Kim S.-B."/>
        </authorList>
    </citation>
    <scope>NUCLEOTIDE SEQUENCE [LARGE SCALE GENOMIC DNA]</scope>
    <source>
        <strain evidence="1 2">MMS20-SJTN17</strain>
    </source>
</reference>
<evidence type="ECO:0000313" key="1">
    <source>
        <dbReference type="EMBL" id="MCC8400457.1"/>
    </source>
</evidence>
<comment type="caution">
    <text evidence="1">The sequence shown here is derived from an EMBL/GenBank/DDBJ whole genome shotgun (WGS) entry which is preliminary data.</text>
</comment>
<sequence>METLEGIDIDSAVAQAQSGDLSDMPVWDVCLTYKGASYKTLQLAAPSPEDAATTMGQIVALLNQQAQAKGYEPAFGWAIGVCPA</sequence>
<name>A0ABS8K705_9BURK</name>
<keyword evidence="2" id="KW-1185">Reference proteome</keyword>
<gene>
    <name evidence="1" type="ORF">LJ655_00880</name>
</gene>
<evidence type="ECO:0000313" key="2">
    <source>
        <dbReference type="Proteomes" id="UP001430614"/>
    </source>
</evidence>
<protein>
    <submittedName>
        <fullName evidence="1">Uncharacterized protein</fullName>
    </submittedName>
</protein>
<organism evidence="1 2">
    <name type="scientific">Paraburkholderia translucens</name>
    <dbReference type="NCBI Taxonomy" id="2886945"/>
    <lineage>
        <taxon>Bacteria</taxon>
        <taxon>Pseudomonadati</taxon>
        <taxon>Pseudomonadota</taxon>
        <taxon>Betaproteobacteria</taxon>
        <taxon>Burkholderiales</taxon>
        <taxon>Burkholderiaceae</taxon>
        <taxon>Paraburkholderia</taxon>
    </lineage>
</organism>
<proteinExistence type="predicted"/>
<dbReference type="EMBL" id="JAJITC010000001">
    <property type="protein sequence ID" value="MCC8400457.1"/>
    <property type="molecule type" value="Genomic_DNA"/>
</dbReference>
<accession>A0ABS8K705</accession>
<dbReference type="Proteomes" id="UP001430614">
    <property type="component" value="Unassembled WGS sequence"/>
</dbReference>